<dbReference type="Pfam" id="PF07730">
    <property type="entry name" value="HisKA_3"/>
    <property type="match status" value="1"/>
</dbReference>
<dbReference type="Pfam" id="PF02518">
    <property type="entry name" value="HATPase_c"/>
    <property type="match status" value="1"/>
</dbReference>
<keyword evidence="2 7" id="KW-0418">Kinase</keyword>
<dbReference type="InterPro" id="IPR036890">
    <property type="entry name" value="HATPase_C_sf"/>
</dbReference>
<evidence type="ECO:0000259" key="5">
    <source>
        <dbReference type="Pfam" id="PF02518"/>
    </source>
</evidence>
<comment type="caution">
    <text evidence="7">The sequence shown here is derived from an EMBL/GenBank/DDBJ whole genome shotgun (WGS) entry which is preliminary data.</text>
</comment>
<dbReference type="CDD" id="cd16917">
    <property type="entry name" value="HATPase_UhpB-NarQ-NarX-like"/>
    <property type="match status" value="1"/>
</dbReference>
<dbReference type="InterPro" id="IPR050482">
    <property type="entry name" value="Sensor_HK_TwoCompSys"/>
</dbReference>
<evidence type="ECO:0000256" key="3">
    <source>
        <dbReference type="ARBA" id="ARBA00023012"/>
    </source>
</evidence>
<accession>A0ABV6FCY3</accession>
<dbReference type="PANTHER" id="PTHR24421">
    <property type="entry name" value="NITRATE/NITRITE SENSOR PROTEIN NARX-RELATED"/>
    <property type="match status" value="1"/>
</dbReference>
<name>A0ABV6FCY3_9BURK</name>
<feature type="transmembrane region" description="Helical" evidence="4">
    <location>
        <begin position="49"/>
        <end position="66"/>
    </location>
</feature>
<dbReference type="PANTHER" id="PTHR24421:SF63">
    <property type="entry name" value="SENSOR HISTIDINE KINASE DESK"/>
    <property type="match status" value="1"/>
</dbReference>
<dbReference type="Proteomes" id="UP001589773">
    <property type="component" value="Unassembled WGS sequence"/>
</dbReference>
<evidence type="ECO:0000313" key="7">
    <source>
        <dbReference type="EMBL" id="MFC0251382.1"/>
    </source>
</evidence>
<dbReference type="RefSeq" id="WP_379678194.1">
    <property type="nucleotide sequence ID" value="NZ_JBHLWP010000006.1"/>
</dbReference>
<evidence type="ECO:0000256" key="2">
    <source>
        <dbReference type="ARBA" id="ARBA00022777"/>
    </source>
</evidence>
<gene>
    <name evidence="7" type="ORF">ACFFJK_05715</name>
</gene>
<feature type="transmembrane region" description="Helical" evidence="4">
    <location>
        <begin position="72"/>
        <end position="103"/>
    </location>
</feature>
<dbReference type="EMBL" id="JBHLWP010000006">
    <property type="protein sequence ID" value="MFC0251382.1"/>
    <property type="molecule type" value="Genomic_DNA"/>
</dbReference>
<reference evidence="7 8" key="1">
    <citation type="submission" date="2024-09" db="EMBL/GenBank/DDBJ databases">
        <authorList>
            <person name="Sun Q."/>
            <person name="Mori K."/>
        </authorList>
    </citation>
    <scope>NUCLEOTIDE SEQUENCE [LARGE SCALE GENOMIC DNA]</scope>
    <source>
        <strain evidence="7 8">CCM 7792</strain>
    </source>
</reference>
<feature type="domain" description="Histidine kinase/HSP90-like ATPase" evidence="5">
    <location>
        <begin position="287"/>
        <end position="373"/>
    </location>
</feature>
<dbReference type="SUPFAM" id="SSF55874">
    <property type="entry name" value="ATPase domain of HSP90 chaperone/DNA topoisomerase II/histidine kinase"/>
    <property type="match status" value="1"/>
</dbReference>
<dbReference type="InterPro" id="IPR011712">
    <property type="entry name" value="Sig_transdc_His_kin_sub3_dim/P"/>
</dbReference>
<feature type="transmembrane region" description="Helical" evidence="4">
    <location>
        <begin position="115"/>
        <end position="134"/>
    </location>
</feature>
<keyword evidence="3" id="KW-0902">Two-component regulatory system</keyword>
<dbReference type="Gene3D" id="3.30.565.10">
    <property type="entry name" value="Histidine kinase-like ATPase, C-terminal domain"/>
    <property type="match status" value="1"/>
</dbReference>
<keyword evidence="1" id="KW-0808">Transferase</keyword>
<keyword evidence="4" id="KW-1133">Transmembrane helix</keyword>
<proteinExistence type="predicted"/>
<dbReference type="InterPro" id="IPR003594">
    <property type="entry name" value="HATPase_dom"/>
</dbReference>
<feature type="domain" description="Signal transduction histidine kinase subgroup 3 dimerisation and phosphoacceptor" evidence="6">
    <location>
        <begin position="185"/>
        <end position="251"/>
    </location>
</feature>
<dbReference type="Gene3D" id="1.20.5.1930">
    <property type="match status" value="1"/>
</dbReference>
<sequence length="376" mass="40959">MNKIGQGMKRIWTGPWTPPELGKMPYFWLLSLAYLGWKYVYVAPSAFELAMLALTLALFVPLYFASYWARGWQVAACMLAGCLIGAVWVRWNIGAATFFIFACAMAARIVHFRHAMLAIAGVIALGLLASLQVSHAQMRFIFLMPLLTAGLPVGMGAFMDARLRRSRQELLRKQEEVEHMATIAERERISRDLHDLLGHSLSLIALKAELARKLAQRDPDACGREIGDIETCARQALAEVRAAVTGYRESGLASALASARASLAAADVQMEEKVERFALAPAAENVVALALREAVTNVVRHAGARRCSVYLGLEQGVAVLRVADDGRARSEADIRHGNGLCGMRERVQSVGGRLAVRAGAGPGLHLELRIPAESTT</sequence>
<evidence type="ECO:0000313" key="8">
    <source>
        <dbReference type="Proteomes" id="UP001589773"/>
    </source>
</evidence>
<keyword evidence="4" id="KW-0472">Membrane</keyword>
<feature type="transmembrane region" description="Helical" evidence="4">
    <location>
        <begin position="140"/>
        <end position="159"/>
    </location>
</feature>
<evidence type="ECO:0000259" key="6">
    <source>
        <dbReference type="Pfam" id="PF07730"/>
    </source>
</evidence>
<protein>
    <submittedName>
        <fullName evidence="7">Sensor histidine kinase</fullName>
    </submittedName>
</protein>
<keyword evidence="8" id="KW-1185">Reference proteome</keyword>
<organism evidence="7 8">
    <name type="scientific">Massilia consociata</name>
    <dbReference type="NCBI Taxonomy" id="760117"/>
    <lineage>
        <taxon>Bacteria</taxon>
        <taxon>Pseudomonadati</taxon>
        <taxon>Pseudomonadota</taxon>
        <taxon>Betaproteobacteria</taxon>
        <taxon>Burkholderiales</taxon>
        <taxon>Oxalobacteraceae</taxon>
        <taxon>Telluria group</taxon>
        <taxon>Massilia</taxon>
    </lineage>
</organism>
<dbReference type="GO" id="GO:0016301">
    <property type="term" value="F:kinase activity"/>
    <property type="evidence" value="ECO:0007669"/>
    <property type="project" value="UniProtKB-KW"/>
</dbReference>
<evidence type="ECO:0000256" key="4">
    <source>
        <dbReference type="SAM" id="Phobius"/>
    </source>
</evidence>
<keyword evidence="4" id="KW-0812">Transmembrane</keyword>
<evidence type="ECO:0000256" key="1">
    <source>
        <dbReference type="ARBA" id="ARBA00022679"/>
    </source>
</evidence>